<dbReference type="Proteomes" id="UP000060787">
    <property type="component" value="Chromosome"/>
</dbReference>
<keyword evidence="4" id="KW-1185">Reference proteome</keyword>
<evidence type="ECO:0000313" key="3">
    <source>
        <dbReference type="EMBL" id="ALN78840.1"/>
    </source>
</evidence>
<dbReference type="KEGG" id="lab:LA76x_0679"/>
<dbReference type="InterPro" id="IPR022548">
    <property type="entry name" value="DUF2846"/>
</dbReference>
<keyword evidence="1" id="KW-1133">Transmembrane helix</keyword>
<dbReference type="RefSeq" id="WP_057916580.1">
    <property type="nucleotide sequence ID" value="NZ_CP011129.1"/>
</dbReference>
<keyword evidence="1" id="KW-0472">Membrane</keyword>
<dbReference type="AlphaFoldDB" id="A0A0S2F5M5"/>
<feature type="transmembrane region" description="Helical" evidence="1">
    <location>
        <begin position="7"/>
        <end position="28"/>
    </location>
</feature>
<dbReference type="Pfam" id="PF11008">
    <property type="entry name" value="DUF2846"/>
    <property type="match status" value="1"/>
</dbReference>
<evidence type="ECO:0000256" key="1">
    <source>
        <dbReference type="SAM" id="Phobius"/>
    </source>
</evidence>
<sequence length="187" mass="20227">MAQGRASFLKILPLIIVGAIAGRVLASMASGSSFLNWLIGLLVVGFVVYLVWLFAFKNQATRKATPAETAAALKFQPEPGKGVIYLYRKQFVAVLVGMDVVLDGQPIGQTRGYCFYRLVVEPGQHVLSGDGKCKEPLSFEVAAGEVAYIEKEILMGAFKGGYHYRRNADVAAAQTAIRSCKLLLPKG</sequence>
<organism evidence="3 4">
    <name type="scientific">Lysobacter antibioticus</name>
    <dbReference type="NCBI Taxonomy" id="84531"/>
    <lineage>
        <taxon>Bacteria</taxon>
        <taxon>Pseudomonadati</taxon>
        <taxon>Pseudomonadota</taxon>
        <taxon>Gammaproteobacteria</taxon>
        <taxon>Lysobacterales</taxon>
        <taxon>Lysobacteraceae</taxon>
        <taxon>Lysobacter</taxon>
    </lineage>
</organism>
<name>A0A0S2F5M5_LYSAN</name>
<proteinExistence type="predicted"/>
<evidence type="ECO:0000259" key="2">
    <source>
        <dbReference type="Pfam" id="PF11008"/>
    </source>
</evidence>
<protein>
    <recommendedName>
        <fullName evidence="2">DUF2846 domain-containing protein</fullName>
    </recommendedName>
</protein>
<dbReference type="PATRIC" id="fig|84531.8.peg.706"/>
<accession>A0A0S2F5M5</accession>
<dbReference type="EMBL" id="CP011129">
    <property type="protein sequence ID" value="ALN78840.1"/>
    <property type="molecule type" value="Genomic_DNA"/>
</dbReference>
<feature type="transmembrane region" description="Helical" evidence="1">
    <location>
        <begin position="34"/>
        <end position="56"/>
    </location>
</feature>
<evidence type="ECO:0000313" key="4">
    <source>
        <dbReference type="Proteomes" id="UP000060787"/>
    </source>
</evidence>
<gene>
    <name evidence="3" type="ORF">LA76x_0679</name>
</gene>
<feature type="domain" description="DUF2846" evidence="2">
    <location>
        <begin position="80"/>
        <end position="161"/>
    </location>
</feature>
<reference evidence="3 4" key="1">
    <citation type="journal article" date="2015" name="BMC Genomics">
        <title>Comparative genomics and metabolic profiling of the genus Lysobacter.</title>
        <authorList>
            <person name="de Bruijn I."/>
            <person name="Cheng X."/>
            <person name="de Jager V."/>
            <person name="Exposito R.G."/>
            <person name="Watrous J."/>
            <person name="Patel N."/>
            <person name="Postma J."/>
            <person name="Dorrestein P.C."/>
            <person name="Kobayashi D."/>
            <person name="Raaijmakers J.M."/>
        </authorList>
    </citation>
    <scope>NUCLEOTIDE SEQUENCE [LARGE SCALE GENOMIC DNA]</scope>
    <source>
        <strain evidence="3 4">76</strain>
    </source>
</reference>
<keyword evidence="1" id="KW-0812">Transmembrane</keyword>